<evidence type="ECO:0000259" key="8">
    <source>
        <dbReference type="PROSITE" id="PS51332"/>
    </source>
</evidence>
<dbReference type="PANTHER" id="PTHR43409:SF7">
    <property type="entry name" value="BLL1977 PROTEIN"/>
    <property type="match status" value="1"/>
</dbReference>
<keyword evidence="5" id="KW-0479">Metal-binding</keyword>
<dbReference type="SFLD" id="SFLDG01123">
    <property type="entry name" value="methyltransferase_(Class_B)"/>
    <property type="match status" value="1"/>
</dbReference>
<dbReference type="SMART" id="SM00729">
    <property type="entry name" value="Elp3"/>
    <property type="match status" value="1"/>
</dbReference>
<comment type="caution">
    <text evidence="10">The sequence shown here is derived from an EMBL/GenBank/DDBJ whole genome shotgun (WGS) entry which is preliminary data.</text>
</comment>
<feature type="domain" description="B12-binding" evidence="8">
    <location>
        <begin position="1"/>
        <end position="136"/>
    </location>
</feature>
<evidence type="ECO:0000256" key="6">
    <source>
        <dbReference type="ARBA" id="ARBA00023004"/>
    </source>
</evidence>
<comment type="cofactor">
    <cofactor evidence="1">
        <name>[4Fe-4S] cluster</name>
        <dbReference type="ChEBI" id="CHEBI:49883"/>
    </cofactor>
</comment>
<keyword evidence="4" id="KW-0949">S-adenosyl-L-methionine</keyword>
<evidence type="ECO:0000256" key="5">
    <source>
        <dbReference type="ARBA" id="ARBA00022723"/>
    </source>
</evidence>
<dbReference type="InterPro" id="IPR006158">
    <property type="entry name" value="Cobalamin-bd"/>
</dbReference>
<protein>
    <submittedName>
        <fullName evidence="10">B12-binding domain-containing radical SAM protein</fullName>
    </submittedName>
</protein>
<reference evidence="10" key="2">
    <citation type="submission" date="2021-08" db="EMBL/GenBank/DDBJ databases">
        <authorList>
            <person name="Dalcin Martins P."/>
        </authorList>
    </citation>
    <scope>NUCLEOTIDE SEQUENCE</scope>
    <source>
        <strain evidence="10">MAG_39</strain>
    </source>
</reference>
<sequence>MKKILLIQLPTPQLFSDTDYFPLGLLYLHSYLVSHGAAVSFLDLSGRTDDVENWAIPEADIYGITCTVVHDSLLRRLSFVLKERYPEALVIAGGAHAITLPSHLLRTTAVDAVCTGEGERMLLSLAQGNSLPFIEGLVWKDRSGNPRCNASVPVIGDIDTLPLPSYRILDTNRYGCVISYGNMALRGGTVITSRGCPFHCSFCASPAITRRKFRLNSVAYIMEMVDMLSGDLGYEGILFVDDILTINEDRLSLLCKEMKKRSLPWSALGRVDCMNEKVLTMMKDSGCVQLTVGIESASVGMLNKMRKGITPKQQADAMLLAHKVGLPVKACFIVGFPGETDATIAETEEFIRKYVVALGFYGTLNTFVPLPGSDVFNNPSAYGISIDAEKAFDSYFIAGAAGIGGYFHRENEGDVRKWVDLLRGALQGQLTYYRMQYRTQLPGASPVPQGDRR</sequence>
<dbReference type="GO" id="GO:0005829">
    <property type="term" value="C:cytosol"/>
    <property type="evidence" value="ECO:0007669"/>
    <property type="project" value="TreeGrafter"/>
</dbReference>
<keyword evidence="7" id="KW-0411">Iron-sulfur</keyword>
<dbReference type="EMBL" id="JAIOIV010000073">
    <property type="protein sequence ID" value="MBZ0156305.1"/>
    <property type="molecule type" value="Genomic_DNA"/>
</dbReference>
<dbReference type="GO" id="GO:0031419">
    <property type="term" value="F:cobalamin binding"/>
    <property type="evidence" value="ECO:0007669"/>
    <property type="project" value="InterPro"/>
</dbReference>
<dbReference type="SFLD" id="SFLDG01082">
    <property type="entry name" value="B12-binding_domain_containing"/>
    <property type="match status" value="1"/>
</dbReference>
<dbReference type="GO" id="GO:0003824">
    <property type="term" value="F:catalytic activity"/>
    <property type="evidence" value="ECO:0007669"/>
    <property type="project" value="InterPro"/>
</dbReference>
<dbReference type="CDD" id="cd02068">
    <property type="entry name" value="radical_SAM_B12_BD"/>
    <property type="match status" value="1"/>
</dbReference>
<dbReference type="GO" id="GO:0046872">
    <property type="term" value="F:metal ion binding"/>
    <property type="evidence" value="ECO:0007669"/>
    <property type="project" value="UniProtKB-KW"/>
</dbReference>
<keyword evidence="2" id="KW-0489">Methyltransferase</keyword>
<dbReference type="Proteomes" id="UP000705867">
    <property type="component" value="Unassembled WGS sequence"/>
</dbReference>
<organism evidence="10 11">
    <name type="scientific">Candidatus Nitrobium versatile</name>
    <dbReference type="NCBI Taxonomy" id="2884831"/>
    <lineage>
        <taxon>Bacteria</taxon>
        <taxon>Pseudomonadati</taxon>
        <taxon>Nitrospirota</taxon>
        <taxon>Nitrospiria</taxon>
        <taxon>Nitrospirales</taxon>
        <taxon>Nitrospiraceae</taxon>
        <taxon>Candidatus Nitrobium</taxon>
    </lineage>
</organism>
<dbReference type="Pfam" id="PF02310">
    <property type="entry name" value="B12-binding"/>
    <property type="match status" value="1"/>
</dbReference>
<keyword evidence="6" id="KW-0408">Iron</keyword>
<dbReference type="AlphaFoldDB" id="A0A953JBZ0"/>
<dbReference type="PANTHER" id="PTHR43409">
    <property type="entry name" value="ANAEROBIC MAGNESIUM-PROTOPORPHYRIN IX MONOMETHYL ESTER CYCLASE-RELATED"/>
    <property type="match status" value="1"/>
</dbReference>
<dbReference type="Gene3D" id="3.80.30.20">
    <property type="entry name" value="tm_1862 like domain"/>
    <property type="match status" value="1"/>
</dbReference>
<dbReference type="PROSITE" id="PS51332">
    <property type="entry name" value="B12_BINDING"/>
    <property type="match status" value="1"/>
</dbReference>
<dbReference type="InterPro" id="IPR034466">
    <property type="entry name" value="Methyltransferase_Class_B"/>
</dbReference>
<name>A0A953JBZ0_9BACT</name>
<evidence type="ECO:0000256" key="1">
    <source>
        <dbReference type="ARBA" id="ARBA00001966"/>
    </source>
</evidence>
<evidence type="ECO:0000256" key="7">
    <source>
        <dbReference type="ARBA" id="ARBA00023014"/>
    </source>
</evidence>
<feature type="domain" description="Radical SAM core" evidence="9">
    <location>
        <begin position="182"/>
        <end position="406"/>
    </location>
</feature>
<dbReference type="InterPro" id="IPR006638">
    <property type="entry name" value="Elp3/MiaA/NifB-like_rSAM"/>
</dbReference>
<dbReference type="PROSITE" id="PS51918">
    <property type="entry name" value="RADICAL_SAM"/>
    <property type="match status" value="1"/>
</dbReference>
<dbReference type="InterPro" id="IPR007197">
    <property type="entry name" value="rSAM"/>
</dbReference>
<evidence type="ECO:0000256" key="2">
    <source>
        <dbReference type="ARBA" id="ARBA00022603"/>
    </source>
</evidence>
<gene>
    <name evidence="10" type="ORF">K8I29_08875</name>
</gene>
<dbReference type="InterPro" id="IPR023404">
    <property type="entry name" value="rSAM_horseshoe"/>
</dbReference>
<dbReference type="CDD" id="cd01335">
    <property type="entry name" value="Radical_SAM"/>
    <property type="match status" value="1"/>
</dbReference>
<accession>A0A953JBZ0</accession>
<dbReference type="GO" id="GO:0051539">
    <property type="term" value="F:4 iron, 4 sulfur cluster binding"/>
    <property type="evidence" value="ECO:0007669"/>
    <property type="project" value="UniProtKB-KW"/>
</dbReference>
<proteinExistence type="predicted"/>
<dbReference type="InterPro" id="IPR058240">
    <property type="entry name" value="rSAM_sf"/>
</dbReference>
<dbReference type="Pfam" id="PF04055">
    <property type="entry name" value="Radical_SAM"/>
    <property type="match status" value="1"/>
</dbReference>
<evidence type="ECO:0000313" key="10">
    <source>
        <dbReference type="EMBL" id="MBZ0156305.1"/>
    </source>
</evidence>
<dbReference type="InterPro" id="IPR051198">
    <property type="entry name" value="BchE-like"/>
</dbReference>
<evidence type="ECO:0000256" key="4">
    <source>
        <dbReference type="ARBA" id="ARBA00022691"/>
    </source>
</evidence>
<keyword evidence="3" id="KW-0808">Transferase</keyword>
<dbReference type="SUPFAM" id="SSF102114">
    <property type="entry name" value="Radical SAM enzymes"/>
    <property type="match status" value="1"/>
</dbReference>
<evidence type="ECO:0000256" key="3">
    <source>
        <dbReference type="ARBA" id="ARBA00022679"/>
    </source>
</evidence>
<reference evidence="10" key="1">
    <citation type="journal article" date="2021" name="bioRxiv">
        <title>Unraveling nitrogen, sulfur and carbon metabolic pathways and microbial community transcriptional responses to substrate deprivation and toxicity stresses in a bioreactor mimicking anoxic brackish coastal sediment conditions.</title>
        <authorList>
            <person name="Martins P.D."/>
            <person name="Echeveste M.J."/>
            <person name="Arshad A."/>
            <person name="Kurth J."/>
            <person name="Ouboter H."/>
            <person name="Jetten M.S.M."/>
            <person name="Welte C.U."/>
        </authorList>
    </citation>
    <scope>NUCLEOTIDE SEQUENCE</scope>
    <source>
        <strain evidence="10">MAG_39</strain>
    </source>
</reference>
<dbReference type="SFLD" id="SFLDS00029">
    <property type="entry name" value="Radical_SAM"/>
    <property type="match status" value="1"/>
</dbReference>
<dbReference type="Gene3D" id="3.40.50.280">
    <property type="entry name" value="Cobalamin-binding domain"/>
    <property type="match status" value="1"/>
</dbReference>
<evidence type="ECO:0000259" key="9">
    <source>
        <dbReference type="PROSITE" id="PS51918"/>
    </source>
</evidence>
<evidence type="ECO:0000313" key="11">
    <source>
        <dbReference type="Proteomes" id="UP000705867"/>
    </source>
</evidence>